<feature type="compositionally biased region" description="Polar residues" evidence="1">
    <location>
        <begin position="409"/>
        <end position="420"/>
    </location>
</feature>
<feature type="region of interest" description="Disordered" evidence="1">
    <location>
        <begin position="520"/>
        <end position="566"/>
    </location>
</feature>
<organism evidence="2 3">
    <name type="scientific">Fusarium sarcochroum</name>
    <dbReference type="NCBI Taxonomy" id="1208366"/>
    <lineage>
        <taxon>Eukaryota</taxon>
        <taxon>Fungi</taxon>
        <taxon>Dikarya</taxon>
        <taxon>Ascomycota</taxon>
        <taxon>Pezizomycotina</taxon>
        <taxon>Sordariomycetes</taxon>
        <taxon>Hypocreomycetidae</taxon>
        <taxon>Hypocreales</taxon>
        <taxon>Nectriaceae</taxon>
        <taxon>Fusarium</taxon>
        <taxon>Fusarium lateritium species complex</taxon>
    </lineage>
</organism>
<dbReference type="EMBL" id="JABEXW010000106">
    <property type="protein sequence ID" value="KAF4970945.1"/>
    <property type="molecule type" value="Genomic_DNA"/>
</dbReference>
<dbReference type="Proteomes" id="UP000622797">
    <property type="component" value="Unassembled WGS sequence"/>
</dbReference>
<reference evidence="2" key="2">
    <citation type="submission" date="2020-05" db="EMBL/GenBank/DDBJ databases">
        <authorList>
            <person name="Kim H.-S."/>
            <person name="Proctor R.H."/>
            <person name="Brown D.W."/>
        </authorList>
    </citation>
    <scope>NUCLEOTIDE SEQUENCE</scope>
    <source>
        <strain evidence="2">NRRL 20472</strain>
    </source>
</reference>
<feature type="compositionally biased region" description="Basic and acidic residues" evidence="1">
    <location>
        <begin position="675"/>
        <end position="686"/>
    </location>
</feature>
<evidence type="ECO:0000313" key="3">
    <source>
        <dbReference type="Proteomes" id="UP000622797"/>
    </source>
</evidence>
<feature type="region of interest" description="Disordered" evidence="1">
    <location>
        <begin position="442"/>
        <end position="487"/>
    </location>
</feature>
<feature type="region of interest" description="Disordered" evidence="1">
    <location>
        <begin position="968"/>
        <end position="992"/>
    </location>
</feature>
<feature type="compositionally biased region" description="Basic and acidic residues" evidence="1">
    <location>
        <begin position="696"/>
        <end position="718"/>
    </location>
</feature>
<feature type="compositionally biased region" description="Basic and acidic residues" evidence="1">
    <location>
        <begin position="288"/>
        <end position="308"/>
    </location>
</feature>
<accession>A0A8H4U7C9</accession>
<feature type="region of interest" description="Disordered" evidence="1">
    <location>
        <begin position="230"/>
        <end position="314"/>
    </location>
</feature>
<feature type="region of interest" description="Disordered" evidence="1">
    <location>
        <begin position="584"/>
        <end position="611"/>
    </location>
</feature>
<gene>
    <name evidence="2" type="ORF">FSARC_2141</name>
</gene>
<evidence type="ECO:0000313" key="2">
    <source>
        <dbReference type="EMBL" id="KAF4970945.1"/>
    </source>
</evidence>
<feature type="compositionally biased region" description="Acidic residues" evidence="1">
    <location>
        <begin position="597"/>
        <end position="607"/>
    </location>
</feature>
<keyword evidence="3" id="KW-1185">Reference proteome</keyword>
<dbReference type="AlphaFoldDB" id="A0A8H4U7C9"/>
<dbReference type="OrthoDB" id="5055285at2759"/>
<evidence type="ECO:0000256" key="1">
    <source>
        <dbReference type="SAM" id="MobiDB-lite"/>
    </source>
</evidence>
<comment type="caution">
    <text evidence="2">The sequence shown here is derived from an EMBL/GenBank/DDBJ whole genome shotgun (WGS) entry which is preliminary data.</text>
</comment>
<feature type="region of interest" description="Disordered" evidence="1">
    <location>
        <begin position="662"/>
        <end position="725"/>
    </location>
</feature>
<feature type="compositionally biased region" description="Polar residues" evidence="1">
    <location>
        <begin position="624"/>
        <end position="634"/>
    </location>
</feature>
<reference evidence="2" key="1">
    <citation type="journal article" date="2020" name="BMC Genomics">
        <title>Correction to: Identification and distribution of gene clusters required for synthesis of sphingolipid metabolism inhibitors in diverse species of the filamentous fungus Fusarium.</title>
        <authorList>
            <person name="Kim H.S."/>
            <person name="Lohmar J.M."/>
            <person name="Busman M."/>
            <person name="Brown D.W."/>
            <person name="Naumann T.A."/>
            <person name="Divon H.H."/>
            <person name="Lysoe E."/>
            <person name="Uhlig S."/>
            <person name="Proctor R.H."/>
        </authorList>
    </citation>
    <scope>NUCLEOTIDE SEQUENCE</scope>
    <source>
        <strain evidence="2">NRRL 20472</strain>
    </source>
</reference>
<sequence length="992" mass="110813">MQGSASFPAALGSSKWIASFLIKHRNDEDTTHQAPHNEDSSHETKYLNLYKKTKTELRSIFSSHTKKSSWSELNDAAPFTQNNGTIAQKKEIKSTWATIFDTKSGNKLHKRAKSAPVNNHVAHNLEPIDEVLEEHEAPMLGIFLKPNPAMMLPQKSSREMLQKLKALKGSAHHDNDHDDNKSVSDAGSAITVWPGLEDVAEEDEEDAGSESGTVIIKRPAVLADLAEEDKESIASKHTTNDEDKTTPISEPEQAIEPENTPARESSREIQIECSGALFTEETPGNTENVDHDEQEARPAVPKEEEKSSGRSSLTKSLIQKVFEKAKQGFKNHGGVVEQPVRELRRKGKLRLSWMDKASTSLTSIDAHSQKSSKASRSSKGSKSSKASRSSKAYRSSKATRRDHKRGKSHSTVGSNTTVSNYEPLVLRLPPQDGVFGHMLREFSGPLKNSKGKTSKDAPVAKSAGKSMDATEVAEPPEFDESMGEITPTGAKRQAFDLESENRDISMQGLDETLIYKKTRSPNKAACHETPKKDSAAPRQEGDLAYQGLSPCNFRPWNGGSCRRGAPFAADEDMQKAFEDHQAALARGRQRKLQGVAEGDDESEPEEPIEQRQLRELGEDLEQINVESQATNSPAEPQAEDNIYDDSRAMDFADESQALVFHDDDVPAEGSRAKKSQVEESHAEESQAKALTVDGLKAQEHQAAEIKSKSGPTDVDKSVEPYGPNRFWDNTGSGAVREWYQKLVENIDSGVMVRDEAAEKFYDGQESLCSDFTTPPSETEVREALHHKDAPKIHDCPPQEAFRQIESFKKSIERNTLIRDAFLIGVQSTKNVNEMIYENYDLATDAALVSEIKKADLKADHRRKKIYKAVTRRYRIGQDRARTVLRESDDVHAYIKMLQQERQEMTEEIHRAVERLGYPRAENLTDAMDIIYRTIREERLDLSIVQPQEEPDFASPESMLALMDEAEYQNLLNNGPQDEEPEPEPENPEDIFF</sequence>
<proteinExistence type="predicted"/>
<feature type="compositionally biased region" description="Basic residues" evidence="1">
    <location>
        <begin position="397"/>
        <end position="408"/>
    </location>
</feature>
<name>A0A8H4U7C9_9HYPO</name>
<feature type="compositionally biased region" description="Basic and acidic residues" evidence="1">
    <location>
        <begin position="525"/>
        <end position="541"/>
    </location>
</feature>
<protein>
    <submittedName>
        <fullName evidence="2">Uncharacterized protein</fullName>
    </submittedName>
</protein>
<feature type="compositionally biased region" description="Low complexity" evidence="1">
    <location>
        <begin position="369"/>
        <end position="396"/>
    </location>
</feature>
<feature type="region of interest" description="Disordered" evidence="1">
    <location>
        <begin position="624"/>
        <end position="646"/>
    </location>
</feature>
<feature type="compositionally biased region" description="Basic and acidic residues" evidence="1">
    <location>
        <begin position="231"/>
        <end position="245"/>
    </location>
</feature>
<feature type="compositionally biased region" description="Acidic residues" evidence="1">
    <location>
        <begin position="976"/>
        <end position="992"/>
    </location>
</feature>
<feature type="region of interest" description="Disordered" evidence="1">
    <location>
        <begin position="328"/>
        <end position="424"/>
    </location>
</feature>